<dbReference type="InterPro" id="IPR007863">
    <property type="entry name" value="Peptidase_M16_C"/>
</dbReference>
<proteinExistence type="inferred from homology"/>
<dbReference type="InterPro" id="IPR050626">
    <property type="entry name" value="Peptidase_M16"/>
</dbReference>
<feature type="domain" description="Peptidase M16 C-terminal" evidence="8">
    <location>
        <begin position="680"/>
        <end position="861"/>
    </location>
</feature>
<feature type="domain" description="Peptidase M16 N-terminal" evidence="7">
    <location>
        <begin position="55"/>
        <end position="166"/>
    </location>
</feature>
<dbReference type="GO" id="GO:0046872">
    <property type="term" value="F:metal ion binding"/>
    <property type="evidence" value="ECO:0007669"/>
    <property type="project" value="InterPro"/>
</dbReference>
<reference evidence="9 10" key="1">
    <citation type="submission" date="2018-01" db="EMBL/GenBank/DDBJ databases">
        <title>Whole genome sequencing of Histamine producing bacteria.</title>
        <authorList>
            <person name="Butler K."/>
        </authorList>
    </citation>
    <scope>NUCLEOTIDE SEQUENCE [LARGE SCALE GENOMIC DNA]</scope>
    <source>
        <strain evidence="9 10">DSM 24669</strain>
    </source>
</reference>
<dbReference type="AlphaFoldDB" id="A0A0J8VBG5"/>
<comment type="caution">
    <text evidence="9">The sequence shown here is derived from an EMBL/GenBank/DDBJ whole genome shotgun (WGS) entry which is preliminary data.</text>
</comment>
<evidence type="ECO:0000256" key="4">
    <source>
        <dbReference type="ARBA" id="ARBA00022833"/>
    </source>
</evidence>
<evidence type="ECO:0000313" key="10">
    <source>
        <dbReference type="Proteomes" id="UP000240481"/>
    </source>
</evidence>
<dbReference type="SUPFAM" id="SSF63411">
    <property type="entry name" value="LuxS/MPP-like metallohydrolase"/>
    <property type="match status" value="3"/>
</dbReference>
<dbReference type="OrthoDB" id="9811314at2"/>
<comment type="similarity">
    <text evidence="1">Belongs to the peptidase M16 family.</text>
</comment>
<feature type="signal peptide" evidence="6">
    <location>
        <begin position="1"/>
        <end position="22"/>
    </location>
</feature>
<evidence type="ECO:0000313" key="9">
    <source>
        <dbReference type="EMBL" id="PSW26645.1"/>
    </source>
</evidence>
<dbReference type="RefSeq" id="WP_048898666.1">
    <property type="nucleotide sequence ID" value="NZ_AP024852.1"/>
</dbReference>
<evidence type="ECO:0000256" key="1">
    <source>
        <dbReference type="ARBA" id="ARBA00007261"/>
    </source>
</evidence>
<keyword evidence="10" id="KW-1185">Reference proteome</keyword>
<dbReference type="PROSITE" id="PS51257">
    <property type="entry name" value="PROKAR_LIPOPROTEIN"/>
    <property type="match status" value="1"/>
</dbReference>
<keyword evidence="6" id="KW-0732">Signal</keyword>
<keyword evidence="3" id="KW-0378">Hydrolase</keyword>
<dbReference type="Proteomes" id="UP000240481">
    <property type="component" value="Unassembled WGS sequence"/>
</dbReference>
<protein>
    <submittedName>
        <fullName evidence="9">Insulinase family protein</fullName>
    </submittedName>
</protein>
<dbReference type="EMBL" id="PYLZ01000001">
    <property type="protein sequence ID" value="PSW26645.1"/>
    <property type="molecule type" value="Genomic_DNA"/>
</dbReference>
<evidence type="ECO:0000256" key="5">
    <source>
        <dbReference type="ARBA" id="ARBA00023049"/>
    </source>
</evidence>
<dbReference type="GO" id="GO:0008237">
    <property type="term" value="F:metallopeptidase activity"/>
    <property type="evidence" value="ECO:0007669"/>
    <property type="project" value="UniProtKB-KW"/>
</dbReference>
<dbReference type="InterPro" id="IPR011765">
    <property type="entry name" value="Pept_M16_N"/>
</dbReference>
<feature type="chain" id="PRO_5030009085" evidence="6">
    <location>
        <begin position="23"/>
        <end position="930"/>
    </location>
</feature>
<accession>A0A0J8VBG5</accession>
<organism evidence="9 10">
    <name type="scientific">Photobacterium swingsii</name>
    <dbReference type="NCBI Taxonomy" id="680026"/>
    <lineage>
        <taxon>Bacteria</taxon>
        <taxon>Pseudomonadati</taxon>
        <taxon>Pseudomonadota</taxon>
        <taxon>Gammaproteobacteria</taxon>
        <taxon>Vibrionales</taxon>
        <taxon>Vibrionaceae</taxon>
        <taxon>Photobacterium</taxon>
    </lineage>
</organism>
<evidence type="ECO:0000259" key="7">
    <source>
        <dbReference type="Pfam" id="PF00675"/>
    </source>
</evidence>
<evidence type="ECO:0000256" key="2">
    <source>
        <dbReference type="ARBA" id="ARBA00022670"/>
    </source>
</evidence>
<dbReference type="PANTHER" id="PTHR43690">
    <property type="entry name" value="NARDILYSIN"/>
    <property type="match status" value="1"/>
</dbReference>
<dbReference type="InterPro" id="IPR011249">
    <property type="entry name" value="Metalloenz_LuxS/M16"/>
</dbReference>
<dbReference type="PANTHER" id="PTHR43690:SF17">
    <property type="entry name" value="PROTEIN YHJJ"/>
    <property type="match status" value="1"/>
</dbReference>
<gene>
    <name evidence="9" type="ORF">C9I94_01285</name>
</gene>
<keyword evidence="5" id="KW-0482">Metalloprotease</keyword>
<dbReference type="Pfam" id="PF00675">
    <property type="entry name" value="Peptidase_M16"/>
    <property type="match status" value="1"/>
</dbReference>
<dbReference type="Pfam" id="PF05193">
    <property type="entry name" value="Peptidase_M16_C"/>
    <property type="match status" value="2"/>
</dbReference>
<evidence type="ECO:0000259" key="8">
    <source>
        <dbReference type="Pfam" id="PF05193"/>
    </source>
</evidence>
<name>A0A0J8VBG5_9GAMM</name>
<dbReference type="Gene3D" id="3.30.830.10">
    <property type="entry name" value="Metalloenzyme, LuxS/M16 peptidase-like"/>
    <property type="match status" value="4"/>
</dbReference>
<evidence type="ECO:0000256" key="3">
    <source>
        <dbReference type="ARBA" id="ARBA00022801"/>
    </source>
</evidence>
<sequence length="930" mass="104524">MKQWLRLCGFLLVGLFLLVGCQQDGQWYATTIKSDPDWQHGQLENGMKYHLYQKDDEAVELRFVVHAGSAQENEQQHGYAHFLEHMSFKDTTQLGQQDVWQFFERLGLSAGADINAYTSYNQTWYQLTLPDSTDLPTAFTWFRDVADGMLLKPEQVDSEIGAVMGEYRLRLPQERSIYSQVEARLRADNTSYHEVLGTKQSIQSVTPAALKDYYQRWYFPANTELVVVGDFDATTIEAQIAQHFSSWLGQGQKVANIEPIQLPSQKAHALVAPEGTESALIIVKPLGEAQRLTYGDQFRSLEVDLLNHLIQARLLDRSIALASNASYVEAYADTFEGQKFSALAVGFKEKHRAEVQDFVAKELANLRDHGIGQAELAAAMASYQTNLKNHAENWKADDSWVITDSMFTSLFEPRTLMSEAEHKAVLVRFVAEMDQARVNKSLKQQLTQLLDQQATYYFMAYTKAEQSQQLAQDVQLFTQSLAKSGHALMLAKTVSVFPTPARKGKILSEQQVDDTTWVWQLSNGVEVWFQQMPETKQNAYMNWAVKAGRSQLDPALYPASELAFETLYRSGFAGLDVAAIEKVFSANNTLLTPYLNDYDNGLSIATQHDNLPFAMSALHHVLTEGKVDPVQLKQVKKQYVEDRAEYERSPWGLVLKKVNDSLIARGTFYNIWPSKTFAGVTDNDVQQVYQDLFQQQHHNRLVIVGDLQPADITPLLRQYVANIPLAANEHERSAVVELNKAPQVLELPVSNEKSVGYLLFLSNPVSDETKVLATDVMAQDMLLRIVNQRAFQLLRGQYGLSYAPSIIGDIPDSGAYSSVIVSLNIDKKDLAKSKQAVAELLKGVQQEGITQQERDTAAKQLALDLKPMAKNGAETARFMGRYLLHGYDVEAVKNPQRFIDKVTVEVLNQQASSLMGKQSYTIEATILPKG</sequence>
<evidence type="ECO:0000256" key="6">
    <source>
        <dbReference type="SAM" id="SignalP"/>
    </source>
</evidence>
<keyword evidence="4" id="KW-0862">Zinc</keyword>
<dbReference type="STRING" id="680026.AB733_10155"/>
<feature type="domain" description="Peptidase M16 C-terminal" evidence="8">
    <location>
        <begin position="204"/>
        <end position="381"/>
    </location>
</feature>
<keyword evidence="2" id="KW-0645">Protease</keyword>
<dbReference type="GO" id="GO:0006508">
    <property type="term" value="P:proteolysis"/>
    <property type="evidence" value="ECO:0007669"/>
    <property type="project" value="UniProtKB-KW"/>
</dbReference>